<keyword evidence="1 2" id="KW-0378">Hydrolase</keyword>
<gene>
    <name evidence="4" type="primary">thpR</name>
    <name evidence="4" type="ORF">NMN56_040470</name>
</gene>
<dbReference type="PANTHER" id="PTHR35561:SF1">
    <property type="entry name" value="RNA 2',3'-CYCLIC PHOSPHODIESTERASE"/>
    <property type="match status" value="1"/>
</dbReference>
<comment type="similarity">
    <text evidence="2">Belongs to the 2H phosphoesterase superfamily. ThpR family.</text>
</comment>
<dbReference type="Proteomes" id="UP001214441">
    <property type="component" value="Unassembled WGS sequence"/>
</dbReference>
<dbReference type="HAMAP" id="MF_01940">
    <property type="entry name" value="RNA_CPDase"/>
    <property type="match status" value="1"/>
</dbReference>
<dbReference type="Pfam" id="PF13563">
    <property type="entry name" value="2_5_RNA_ligase2"/>
    <property type="match status" value="1"/>
</dbReference>
<dbReference type="PANTHER" id="PTHR35561">
    <property type="entry name" value="RNA 2',3'-CYCLIC PHOSPHODIESTERASE"/>
    <property type="match status" value="1"/>
</dbReference>
<evidence type="ECO:0000256" key="2">
    <source>
        <dbReference type="HAMAP-Rule" id="MF_01940"/>
    </source>
</evidence>
<organism evidence="4 5">
    <name type="scientific">Streptomyces iconiensis</name>
    <dbReference type="NCBI Taxonomy" id="1384038"/>
    <lineage>
        <taxon>Bacteria</taxon>
        <taxon>Bacillati</taxon>
        <taxon>Actinomycetota</taxon>
        <taxon>Actinomycetes</taxon>
        <taxon>Kitasatosporales</taxon>
        <taxon>Streptomycetaceae</taxon>
        <taxon>Streptomyces</taxon>
    </lineage>
</organism>
<dbReference type="InterPro" id="IPR009097">
    <property type="entry name" value="Cyclic_Pdiesterase"/>
</dbReference>
<protein>
    <recommendedName>
        <fullName evidence="2">RNA 2',3'-cyclic phosphodiesterase</fullName>
        <shortName evidence="2">RNA 2',3'-CPDase</shortName>
        <ecNumber evidence="2">3.1.4.58</ecNumber>
    </recommendedName>
</protein>
<comment type="caution">
    <text evidence="4">The sequence shown here is derived from an EMBL/GenBank/DDBJ whole genome shotgun (WGS) entry which is preliminary data.</text>
</comment>
<proteinExistence type="inferred from homology"/>
<dbReference type="InterPro" id="IPR004175">
    <property type="entry name" value="RNA_CPDase"/>
</dbReference>
<keyword evidence="5" id="KW-1185">Reference proteome</keyword>
<comment type="catalytic activity">
    <reaction evidence="2">
        <text>a 3'-end 2',3'-cyclophospho-ribonucleotide-RNA + H2O = a 3'-end 2'-phospho-ribonucleotide-RNA + H(+)</text>
        <dbReference type="Rhea" id="RHEA:11828"/>
        <dbReference type="Rhea" id="RHEA-COMP:10464"/>
        <dbReference type="Rhea" id="RHEA-COMP:17353"/>
        <dbReference type="ChEBI" id="CHEBI:15377"/>
        <dbReference type="ChEBI" id="CHEBI:15378"/>
        <dbReference type="ChEBI" id="CHEBI:83064"/>
        <dbReference type="ChEBI" id="CHEBI:173113"/>
        <dbReference type="EC" id="3.1.4.58"/>
    </reaction>
</comment>
<dbReference type="NCBIfam" id="TIGR02258">
    <property type="entry name" value="2_5_ligase"/>
    <property type="match status" value="1"/>
</dbReference>
<evidence type="ECO:0000256" key="1">
    <source>
        <dbReference type="ARBA" id="ARBA00022801"/>
    </source>
</evidence>
<feature type="short sequence motif" description="HXTX 1" evidence="2">
    <location>
        <begin position="42"/>
        <end position="45"/>
    </location>
</feature>
<evidence type="ECO:0000256" key="3">
    <source>
        <dbReference type="SAM" id="MobiDB-lite"/>
    </source>
</evidence>
<feature type="compositionally biased region" description="Basic and acidic residues" evidence="3">
    <location>
        <begin position="172"/>
        <end position="186"/>
    </location>
</feature>
<dbReference type="SUPFAM" id="SSF55144">
    <property type="entry name" value="LigT-like"/>
    <property type="match status" value="1"/>
</dbReference>
<comment type="function">
    <text evidence="2">Hydrolyzes RNA 2',3'-cyclic phosphodiester to an RNA 2'-phosphomonoester.</text>
</comment>
<dbReference type="EMBL" id="JANCPR020000075">
    <property type="protein sequence ID" value="MDJ1138131.1"/>
    <property type="molecule type" value="Genomic_DNA"/>
</dbReference>
<feature type="active site" description="Proton acceptor" evidence="2">
    <location>
        <position position="123"/>
    </location>
</feature>
<dbReference type="RefSeq" id="WP_274045035.1">
    <property type="nucleotide sequence ID" value="NZ_JANCPR020000075.1"/>
</dbReference>
<reference evidence="4 5" key="1">
    <citation type="submission" date="2023-05" db="EMBL/GenBank/DDBJ databases">
        <title>Streptantibioticus silvisoli sp. nov., acidotolerant actinomycetes 1 from pine litter.</title>
        <authorList>
            <person name="Swiecimska M."/>
            <person name="Golinska P."/>
            <person name="Sangal V."/>
            <person name="Wachnowicz B."/>
            <person name="Goodfellow M."/>
        </authorList>
    </citation>
    <scope>NUCLEOTIDE SEQUENCE [LARGE SCALE GENOMIC DNA]</scope>
    <source>
        <strain evidence="4 5">DSM 42109</strain>
    </source>
</reference>
<evidence type="ECO:0000313" key="5">
    <source>
        <dbReference type="Proteomes" id="UP001214441"/>
    </source>
</evidence>
<dbReference type="Gene3D" id="3.90.1140.10">
    <property type="entry name" value="Cyclic phosphodiesterase"/>
    <property type="match status" value="1"/>
</dbReference>
<feature type="region of interest" description="Disordered" evidence="3">
    <location>
        <begin position="166"/>
        <end position="186"/>
    </location>
</feature>
<name>A0ABT7ABD0_9ACTN</name>
<evidence type="ECO:0000313" key="4">
    <source>
        <dbReference type="EMBL" id="MDJ1138131.1"/>
    </source>
</evidence>
<feature type="short sequence motif" description="HXTX 2" evidence="2">
    <location>
        <begin position="123"/>
        <end position="126"/>
    </location>
</feature>
<accession>A0ABT7ABD0</accession>
<dbReference type="EC" id="3.1.4.58" evidence="2"/>
<feature type="active site" description="Proton donor" evidence="2">
    <location>
        <position position="42"/>
    </location>
</feature>
<sequence>MRLFAAVLPPARETEELRCAVAGLRKLPGAAALRWADPGGWHFTLAFYGEVGKAGDAAKLCRRLGRAARRARPMTLRLGGGGRFGDRALWAGLGEESDRAALVRLAVAARRAGRCDEQGFRPHLTLARTRASAPVDLRPYVTELSRFEGSPWTVSELVLVRSHLPVSGTPGERPRYEPVERWRLGP</sequence>